<keyword evidence="3" id="KW-1185">Reference proteome</keyword>
<dbReference type="AlphaFoldDB" id="A0A0M3JQV1"/>
<organism evidence="4">
    <name type="scientific">Anisakis simplex</name>
    <name type="common">Herring worm</name>
    <dbReference type="NCBI Taxonomy" id="6269"/>
    <lineage>
        <taxon>Eukaryota</taxon>
        <taxon>Metazoa</taxon>
        <taxon>Ecdysozoa</taxon>
        <taxon>Nematoda</taxon>
        <taxon>Chromadorea</taxon>
        <taxon>Rhabditida</taxon>
        <taxon>Spirurina</taxon>
        <taxon>Ascaridomorpha</taxon>
        <taxon>Ascaridoidea</taxon>
        <taxon>Anisakidae</taxon>
        <taxon>Anisakis</taxon>
        <taxon>Anisakis simplex complex</taxon>
    </lineage>
</organism>
<gene>
    <name evidence="2" type="ORF">ASIM_LOCUS9793</name>
</gene>
<evidence type="ECO:0000256" key="1">
    <source>
        <dbReference type="SAM" id="Coils"/>
    </source>
</evidence>
<evidence type="ECO:0000313" key="3">
    <source>
        <dbReference type="Proteomes" id="UP000267096"/>
    </source>
</evidence>
<sequence length="491" mass="58411">MRYGKIYFYDRMGNRVNDTRQETIKGFNSFHAPDFRPPSEDIATKTFLTRRNYGGETPPPEINERHRPLVTSPPLRGIYPIESPPPVDNTLESELLLAHLAPKSDELPRGDQIGERLTDEFPEDPILLNRVIEPEVLSKYDHLSGRKFNEFCNDIDSGAMKSVNYSVDGSRQYPQEEDQLCDRCKNEQNQMNTMNAEIERIKLENTQIQQLNNQCAYDITVKESEFHTEEERRKKALQAHIDAINRELMNEHQTRQQPTFNETSVLFGYDEERKPNRDDQLRYKEALDNQIVSERRRTIKERDEEIDEANRFNLAAANDLAKEREFRLAQEGHEREQLKKFQELQTQLKSQKQNISEEPWWVRRPDEYGWRERRLQAQNNQESLQRLEDFKRRLEQQDEQLRSEHKLRYDAIREKIHEQSALIMQRADQARGTIRPVNRTVVDAWKREWERNNERYRILQQGKTKAPSYIETIGMNRVKRCRRCSRPIGNL</sequence>
<dbReference type="Proteomes" id="UP000267096">
    <property type="component" value="Unassembled WGS sequence"/>
</dbReference>
<evidence type="ECO:0000313" key="2">
    <source>
        <dbReference type="EMBL" id="VDK41762.1"/>
    </source>
</evidence>
<protein>
    <submittedName>
        <fullName evidence="4">Trichohyalin</fullName>
    </submittedName>
</protein>
<feature type="coiled-coil region" evidence="1">
    <location>
        <begin position="177"/>
        <end position="247"/>
    </location>
</feature>
<feature type="coiled-coil region" evidence="1">
    <location>
        <begin position="334"/>
        <end position="407"/>
    </location>
</feature>
<proteinExistence type="predicted"/>
<dbReference type="OrthoDB" id="5789975at2759"/>
<reference evidence="4" key="1">
    <citation type="submission" date="2017-02" db="UniProtKB">
        <authorList>
            <consortium name="WormBaseParasite"/>
        </authorList>
    </citation>
    <scope>IDENTIFICATION</scope>
</reference>
<evidence type="ECO:0000313" key="4">
    <source>
        <dbReference type="WBParaSite" id="ASIM_0001006201-mRNA-1"/>
    </source>
</evidence>
<keyword evidence="1" id="KW-0175">Coiled coil</keyword>
<dbReference type="WBParaSite" id="ASIM_0001006201-mRNA-1">
    <property type="protein sequence ID" value="ASIM_0001006201-mRNA-1"/>
    <property type="gene ID" value="ASIM_0001006201"/>
</dbReference>
<name>A0A0M3JQV1_ANISI</name>
<dbReference type="EMBL" id="UYRR01030972">
    <property type="protein sequence ID" value="VDK41762.1"/>
    <property type="molecule type" value="Genomic_DNA"/>
</dbReference>
<accession>A0A0M3JQV1</accession>
<reference evidence="2 3" key="2">
    <citation type="submission" date="2018-11" db="EMBL/GenBank/DDBJ databases">
        <authorList>
            <consortium name="Pathogen Informatics"/>
        </authorList>
    </citation>
    <scope>NUCLEOTIDE SEQUENCE [LARGE SCALE GENOMIC DNA]</scope>
</reference>